<evidence type="ECO:0000256" key="1">
    <source>
        <dbReference type="ARBA" id="ARBA00004236"/>
    </source>
</evidence>
<evidence type="ECO:0000256" key="4">
    <source>
        <dbReference type="ARBA" id="ARBA00023136"/>
    </source>
</evidence>
<dbReference type="Gene3D" id="3.40.190.10">
    <property type="entry name" value="Periplasmic binding protein-like II"/>
    <property type="match status" value="1"/>
</dbReference>
<dbReference type="GO" id="GO:0043190">
    <property type="term" value="C:ATP-binding cassette (ABC) transporter complex"/>
    <property type="evidence" value="ECO:0007669"/>
    <property type="project" value="InterPro"/>
</dbReference>
<dbReference type="GO" id="GO:0005275">
    <property type="term" value="F:amine transmembrane transporter activity"/>
    <property type="evidence" value="ECO:0007669"/>
    <property type="project" value="TreeGrafter"/>
</dbReference>
<evidence type="ECO:0000256" key="3">
    <source>
        <dbReference type="ARBA" id="ARBA00022475"/>
    </source>
</evidence>
<evidence type="ECO:0000259" key="6">
    <source>
        <dbReference type="Pfam" id="PF04069"/>
    </source>
</evidence>
<keyword evidence="3" id="KW-1003">Cell membrane</keyword>
<dbReference type="SUPFAM" id="SSF53850">
    <property type="entry name" value="Periplasmic binding protein-like II"/>
    <property type="match status" value="1"/>
</dbReference>
<reference evidence="7 8" key="1">
    <citation type="submission" date="2020-08" db="EMBL/GenBank/DDBJ databases">
        <title>Genomic Encyclopedia of Type Strains, Phase IV (KMG-IV): sequencing the most valuable type-strain genomes for metagenomic binning, comparative biology and taxonomic classification.</title>
        <authorList>
            <person name="Goeker M."/>
        </authorList>
    </citation>
    <scope>NUCLEOTIDE SEQUENCE [LARGE SCALE GENOMIC DNA]</scope>
    <source>
        <strain evidence="7 8">DSM 11275</strain>
    </source>
</reference>
<dbReference type="Gene3D" id="3.40.190.100">
    <property type="entry name" value="Glycine betaine-binding periplasmic protein, domain 2"/>
    <property type="match status" value="1"/>
</dbReference>
<dbReference type="GO" id="GO:0015226">
    <property type="term" value="F:carnitine transmembrane transporter activity"/>
    <property type="evidence" value="ECO:0007669"/>
    <property type="project" value="TreeGrafter"/>
</dbReference>
<dbReference type="EMBL" id="JACHGO010000001">
    <property type="protein sequence ID" value="MBB5142337.1"/>
    <property type="molecule type" value="Genomic_DNA"/>
</dbReference>
<keyword evidence="2" id="KW-0813">Transport</keyword>
<evidence type="ECO:0000256" key="2">
    <source>
        <dbReference type="ARBA" id="ARBA00022448"/>
    </source>
</evidence>
<protein>
    <submittedName>
        <fullName evidence="7">Glycine betaine/proline transport system substrate-binding protein</fullName>
    </submittedName>
</protein>
<gene>
    <name evidence="7" type="ORF">HNQ38_000400</name>
</gene>
<dbReference type="Pfam" id="PF04069">
    <property type="entry name" value="OpuAC"/>
    <property type="match status" value="1"/>
</dbReference>
<feature type="chain" id="PRO_5030762346" evidence="5">
    <location>
        <begin position="23"/>
        <end position="287"/>
    </location>
</feature>
<feature type="signal peptide" evidence="5">
    <location>
        <begin position="1"/>
        <end position="22"/>
    </location>
</feature>
<accession>A0A7W8FG10</accession>
<keyword evidence="4" id="KW-0472">Membrane</keyword>
<organism evidence="7 8">
    <name type="scientific">Desulfovibrio intestinalis</name>
    <dbReference type="NCBI Taxonomy" id="58621"/>
    <lineage>
        <taxon>Bacteria</taxon>
        <taxon>Pseudomonadati</taxon>
        <taxon>Thermodesulfobacteriota</taxon>
        <taxon>Desulfovibrionia</taxon>
        <taxon>Desulfovibrionales</taxon>
        <taxon>Desulfovibrionaceae</taxon>
        <taxon>Desulfovibrio</taxon>
    </lineage>
</organism>
<dbReference type="Proteomes" id="UP000539075">
    <property type="component" value="Unassembled WGS sequence"/>
</dbReference>
<sequence length="287" mass="32122">MKSRILGLALAIVMLFAVGATAKDTNENKNLKLVYVEWDCANASSHLAKAVLEDKLGYKVELLPVTLPILWTSLATGDADAMVTAWLPNTNKDMYDKYKDKLEVLGKLTDGARIGLAVPDYVPLRSVEELKANAGKFKGQIIGIDPGAAIMRLTENLLKDYSIDNMELMEGSDAIMTSSLAEAIRNKKWIVITAWSPHWLFGRWNLHYLEDPKGSLGSEEAIYNVGRKDLKKDHPEAHAFLSKFAFTGADQLQQLMAWNQEKGADPMKNARRFMTEHPEMVEAWLKK</sequence>
<proteinExistence type="predicted"/>
<comment type="subcellular location">
    <subcellularLocation>
        <location evidence="1">Cell membrane</location>
    </subcellularLocation>
</comment>
<dbReference type="PANTHER" id="PTHR47737">
    <property type="entry name" value="GLYCINE BETAINE/PROLINE BETAINE TRANSPORT SYSTEM PERMEASE PROTEIN PROW"/>
    <property type="match status" value="1"/>
</dbReference>
<dbReference type="GO" id="GO:0031460">
    <property type="term" value="P:glycine betaine transport"/>
    <property type="evidence" value="ECO:0007669"/>
    <property type="project" value="TreeGrafter"/>
</dbReference>
<comment type="caution">
    <text evidence="7">The sequence shown here is derived from an EMBL/GenBank/DDBJ whole genome shotgun (WGS) entry which is preliminary data.</text>
</comment>
<evidence type="ECO:0000313" key="8">
    <source>
        <dbReference type="Proteomes" id="UP000539075"/>
    </source>
</evidence>
<evidence type="ECO:0000256" key="5">
    <source>
        <dbReference type="SAM" id="SignalP"/>
    </source>
</evidence>
<feature type="domain" description="ABC-type glycine betaine transport system substrate-binding" evidence="6">
    <location>
        <begin position="30"/>
        <end position="276"/>
    </location>
</feature>
<dbReference type="CDD" id="cd13639">
    <property type="entry name" value="PBP2_OpuAC_like"/>
    <property type="match status" value="1"/>
</dbReference>
<name>A0A7W8FG10_9BACT</name>
<keyword evidence="8" id="KW-1185">Reference proteome</keyword>
<keyword evidence="5" id="KW-0732">Signal</keyword>
<dbReference type="InterPro" id="IPR007210">
    <property type="entry name" value="ABC_Gly_betaine_transp_sub-bd"/>
</dbReference>
<evidence type="ECO:0000313" key="7">
    <source>
        <dbReference type="EMBL" id="MBB5142337.1"/>
    </source>
</evidence>
<dbReference type="PANTHER" id="PTHR47737:SF1">
    <property type="entry name" value="GLYCINE BETAINE_PROLINE BETAINE TRANSPORT SYSTEM PERMEASE PROTEIN PROW"/>
    <property type="match status" value="1"/>
</dbReference>
<dbReference type="GO" id="GO:0015871">
    <property type="term" value="P:choline transport"/>
    <property type="evidence" value="ECO:0007669"/>
    <property type="project" value="TreeGrafter"/>
</dbReference>
<dbReference type="RefSeq" id="WP_183717704.1">
    <property type="nucleotide sequence ID" value="NZ_JACHGO010000001.1"/>
</dbReference>
<dbReference type="AlphaFoldDB" id="A0A7W8FG10"/>